<gene>
    <name evidence="1" type="ORF">B0F89_15010</name>
</gene>
<dbReference type="EMBL" id="PTIW01000050">
    <property type="protein sequence ID" value="PPK57336.1"/>
    <property type="molecule type" value="Genomic_DNA"/>
</dbReference>
<evidence type="ECO:0008006" key="3">
    <source>
        <dbReference type="Google" id="ProtNLM"/>
    </source>
</evidence>
<accession>A0AB36ZSD5</accession>
<dbReference type="AlphaFoldDB" id="A0AB36ZSD5"/>
<proteinExistence type="predicted"/>
<dbReference type="RefSeq" id="WP_104412923.1">
    <property type="nucleotide sequence ID" value="NZ_PTIW01000050.1"/>
</dbReference>
<reference evidence="1 2" key="1">
    <citation type="submission" date="2018-02" db="EMBL/GenBank/DDBJ databases">
        <title>Subsurface microbial communities from deep shales in Ohio and West Virginia, USA.</title>
        <authorList>
            <person name="Wrighton K."/>
        </authorList>
    </citation>
    <scope>NUCLEOTIDE SEQUENCE [LARGE SCALE GENOMIC DNA]</scope>
    <source>
        <strain evidence="1 2">MARC-MIP3H16</strain>
    </source>
</reference>
<protein>
    <recommendedName>
        <fullName evidence="3">RES domain-containing protein</fullName>
    </recommendedName>
</protein>
<organism evidence="1 2">
    <name type="scientific">Malaciobacter marinus</name>
    <dbReference type="NCBI Taxonomy" id="505249"/>
    <lineage>
        <taxon>Bacteria</taxon>
        <taxon>Pseudomonadati</taxon>
        <taxon>Campylobacterota</taxon>
        <taxon>Epsilonproteobacteria</taxon>
        <taxon>Campylobacterales</taxon>
        <taxon>Arcobacteraceae</taxon>
        <taxon>Malaciobacter</taxon>
    </lineage>
</organism>
<name>A0AB36ZSD5_9BACT</name>
<comment type="caution">
    <text evidence="1">The sequence shown here is derived from an EMBL/GenBank/DDBJ whole genome shotgun (WGS) entry which is preliminary data.</text>
</comment>
<evidence type="ECO:0000313" key="1">
    <source>
        <dbReference type="EMBL" id="PPK57336.1"/>
    </source>
</evidence>
<dbReference type="Proteomes" id="UP000239861">
    <property type="component" value="Unassembled WGS sequence"/>
</dbReference>
<evidence type="ECO:0000313" key="2">
    <source>
        <dbReference type="Proteomes" id="UP000239861"/>
    </source>
</evidence>
<sequence length="320" mass="37353">MRKSRENHISNREYIKKLVFSKTSEKSQEELIEASIYIEQLNNFIEDKIELSEDKVYQLLKYLYENHSLNLIYQLGKDKWLRRARKYEEKNTQVPKYCFTKTDELSVIPDDKKDIVGIGRLNKLKQPVYYGCFSDNNFNYYDVALSEVNAIDLDYINYLDSITTGYLQVISIGAFDLFMRGQALHHWIDSNNLRLFKLFKKCCEKKQNRFLLESHQLCSAFFADILSRKNHKNLYKATSILANIIFENKQVDAIIYESVQVKGAPVIAIKPKALAEKVQHKKIASLRVEANLGYGIYYVNVINEGIVHSDQLSWESTIND</sequence>